<evidence type="ECO:0000313" key="2">
    <source>
        <dbReference type="Proteomes" id="UP000324222"/>
    </source>
</evidence>
<reference evidence="1 2" key="1">
    <citation type="submission" date="2019-05" db="EMBL/GenBank/DDBJ databases">
        <title>Another draft genome of Portunus trituberculatus and its Hox gene families provides insights of decapod evolution.</title>
        <authorList>
            <person name="Jeong J.-H."/>
            <person name="Song I."/>
            <person name="Kim S."/>
            <person name="Choi T."/>
            <person name="Kim D."/>
            <person name="Ryu S."/>
            <person name="Kim W."/>
        </authorList>
    </citation>
    <scope>NUCLEOTIDE SEQUENCE [LARGE SCALE GENOMIC DNA]</scope>
    <source>
        <tissue evidence="1">Muscle</tissue>
    </source>
</reference>
<sequence length="16" mass="1840">MLTNSLALISRVPRRL</sequence>
<organism evidence="1 2">
    <name type="scientific">Portunus trituberculatus</name>
    <name type="common">Swimming crab</name>
    <name type="synonym">Neptunus trituberculatus</name>
    <dbReference type="NCBI Taxonomy" id="210409"/>
    <lineage>
        <taxon>Eukaryota</taxon>
        <taxon>Metazoa</taxon>
        <taxon>Ecdysozoa</taxon>
        <taxon>Arthropoda</taxon>
        <taxon>Crustacea</taxon>
        <taxon>Multicrustacea</taxon>
        <taxon>Malacostraca</taxon>
        <taxon>Eumalacostraca</taxon>
        <taxon>Eucarida</taxon>
        <taxon>Decapoda</taxon>
        <taxon>Pleocyemata</taxon>
        <taxon>Brachyura</taxon>
        <taxon>Eubrachyura</taxon>
        <taxon>Portunoidea</taxon>
        <taxon>Portunidae</taxon>
        <taxon>Portuninae</taxon>
        <taxon>Portunus</taxon>
    </lineage>
</organism>
<comment type="caution">
    <text evidence="1">The sequence shown here is derived from an EMBL/GenBank/DDBJ whole genome shotgun (WGS) entry which is preliminary data.</text>
</comment>
<keyword evidence="2" id="KW-1185">Reference proteome</keyword>
<evidence type="ECO:0000313" key="1">
    <source>
        <dbReference type="EMBL" id="MPD01606.1"/>
    </source>
</evidence>
<dbReference type="AlphaFoldDB" id="A0A5B7K3V3"/>
<protein>
    <submittedName>
        <fullName evidence="1">Uncharacterized protein</fullName>
    </submittedName>
</protein>
<dbReference type="Proteomes" id="UP000324222">
    <property type="component" value="Unassembled WGS sequence"/>
</dbReference>
<name>A0A5B7K3V3_PORTR</name>
<dbReference type="EMBL" id="VSRR010127854">
    <property type="protein sequence ID" value="MPD01606.1"/>
    <property type="molecule type" value="Genomic_DNA"/>
</dbReference>
<gene>
    <name evidence="1" type="ORF">E2C01_097140</name>
</gene>
<proteinExistence type="predicted"/>
<accession>A0A5B7K3V3</accession>